<dbReference type="SUPFAM" id="SSF51905">
    <property type="entry name" value="FAD/NAD(P)-binding domain"/>
    <property type="match status" value="1"/>
</dbReference>
<evidence type="ECO:0000256" key="1">
    <source>
        <dbReference type="ARBA" id="ARBA00007532"/>
    </source>
</evidence>
<comment type="caution">
    <text evidence="9">The sequence shown here is derived from an EMBL/GenBank/DDBJ whole genome shotgun (WGS) entry which is preliminary data.</text>
</comment>
<protein>
    <submittedName>
        <fullName evidence="9">NAD(P)/FAD-dependent oxidoreductase</fullName>
    </submittedName>
</protein>
<dbReference type="Pfam" id="PF07992">
    <property type="entry name" value="Pyr_redox_2"/>
    <property type="match status" value="1"/>
</dbReference>
<dbReference type="PRINTS" id="PR00411">
    <property type="entry name" value="PNDRDTASEI"/>
</dbReference>
<dbReference type="Gene3D" id="3.30.390.30">
    <property type="match status" value="1"/>
</dbReference>
<feature type="disulfide bond" description="Redox-active" evidence="6">
    <location>
        <begin position="47"/>
        <end position="52"/>
    </location>
</feature>
<dbReference type="PIRSF" id="PIRSF000350">
    <property type="entry name" value="Mercury_reductase_MerA"/>
    <property type="match status" value="1"/>
</dbReference>
<feature type="domain" description="FAD/NAD(P)-binding" evidence="8">
    <location>
        <begin position="10"/>
        <end position="332"/>
    </location>
</feature>
<proteinExistence type="inferred from homology"/>
<feature type="binding site" evidence="5">
    <location>
        <begin position="186"/>
        <end position="193"/>
    </location>
    <ligand>
        <name>NAD(+)</name>
        <dbReference type="ChEBI" id="CHEBI:57540"/>
    </ligand>
</feature>
<keyword evidence="5" id="KW-0547">Nucleotide-binding</keyword>
<evidence type="ECO:0000256" key="2">
    <source>
        <dbReference type="ARBA" id="ARBA00022630"/>
    </source>
</evidence>
<dbReference type="Gene3D" id="3.50.50.60">
    <property type="entry name" value="FAD/NAD(P)-binding domain"/>
    <property type="match status" value="2"/>
</dbReference>
<dbReference type="PANTHER" id="PTHR22912:SF151">
    <property type="entry name" value="DIHYDROLIPOYL DEHYDROGENASE, MITOCHONDRIAL"/>
    <property type="match status" value="1"/>
</dbReference>
<dbReference type="InterPro" id="IPR004099">
    <property type="entry name" value="Pyr_nucl-diS_OxRdtase_dimer"/>
</dbReference>
<evidence type="ECO:0000256" key="3">
    <source>
        <dbReference type="ARBA" id="ARBA00022827"/>
    </source>
</evidence>
<evidence type="ECO:0000313" key="9">
    <source>
        <dbReference type="EMBL" id="TFD48942.1"/>
    </source>
</evidence>
<reference evidence="9 10" key="1">
    <citation type="submission" date="2019-03" db="EMBL/GenBank/DDBJ databases">
        <title>Genomics of glacier-inhabiting Cryobacterium strains.</title>
        <authorList>
            <person name="Liu Q."/>
            <person name="Xin Y.-H."/>
        </authorList>
    </citation>
    <scope>NUCLEOTIDE SEQUENCE [LARGE SCALE GENOMIC DNA]</scope>
    <source>
        <strain evidence="9 10">Hh14</strain>
    </source>
</reference>
<keyword evidence="4 5" id="KW-0520">NAD</keyword>
<dbReference type="InterPro" id="IPR036188">
    <property type="entry name" value="FAD/NAD-bd_sf"/>
</dbReference>
<feature type="domain" description="Pyridine nucleotide-disulphide oxidoreductase dimerisation" evidence="7">
    <location>
        <begin position="371"/>
        <end position="477"/>
    </location>
</feature>
<dbReference type="AlphaFoldDB" id="A0A4R8ZYP6"/>
<dbReference type="Proteomes" id="UP000297447">
    <property type="component" value="Unassembled WGS sequence"/>
</dbReference>
<keyword evidence="10" id="KW-1185">Reference proteome</keyword>
<comment type="similarity">
    <text evidence="1">Belongs to the class-I pyridine nucleotide-disulfide oxidoreductase family.</text>
</comment>
<evidence type="ECO:0000313" key="10">
    <source>
        <dbReference type="Proteomes" id="UP000297447"/>
    </source>
</evidence>
<dbReference type="GO" id="GO:0006103">
    <property type="term" value="P:2-oxoglutarate metabolic process"/>
    <property type="evidence" value="ECO:0007669"/>
    <property type="project" value="TreeGrafter"/>
</dbReference>
<evidence type="ECO:0000259" key="8">
    <source>
        <dbReference type="Pfam" id="PF07992"/>
    </source>
</evidence>
<gene>
    <name evidence="9" type="ORF">E3T55_12950</name>
</gene>
<organism evidence="9 10">
    <name type="scientific">Cryobacterium frigoriphilum</name>
    <dbReference type="NCBI Taxonomy" id="1259150"/>
    <lineage>
        <taxon>Bacteria</taxon>
        <taxon>Bacillati</taxon>
        <taxon>Actinomycetota</taxon>
        <taxon>Actinomycetes</taxon>
        <taxon>Micrococcales</taxon>
        <taxon>Microbacteriaceae</taxon>
        <taxon>Cryobacterium</taxon>
    </lineage>
</organism>
<dbReference type="Pfam" id="PF02852">
    <property type="entry name" value="Pyr_redox_dim"/>
    <property type="match status" value="1"/>
</dbReference>
<dbReference type="PRINTS" id="PR00368">
    <property type="entry name" value="FADPNR"/>
</dbReference>
<evidence type="ECO:0000256" key="5">
    <source>
        <dbReference type="PIRSR" id="PIRSR000350-3"/>
    </source>
</evidence>
<dbReference type="OrthoDB" id="9800167at2"/>
<evidence type="ECO:0000256" key="4">
    <source>
        <dbReference type="ARBA" id="ARBA00023027"/>
    </source>
</evidence>
<accession>A0A4R8ZYP6</accession>
<dbReference type="InterPro" id="IPR016156">
    <property type="entry name" value="FAD/NAD-linked_Rdtase_dimer_sf"/>
</dbReference>
<dbReference type="SUPFAM" id="SSF55424">
    <property type="entry name" value="FAD/NAD-linked reductases, dimerisation (C-terminal) domain"/>
    <property type="match status" value="1"/>
</dbReference>
<dbReference type="EMBL" id="SOHE01000053">
    <property type="protein sequence ID" value="TFD48942.1"/>
    <property type="molecule type" value="Genomic_DNA"/>
</dbReference>
<evidence type="ECO:0000259" key="7">
    <source>
        <dbReference type="Pfam" id="PF02852"/>
    </source>
</evidence>
<feature type="binding site" evidence="5">
    <location>
        <position position="323"/>
    </location>
    <ligand>
        <name>FAD</name>
        <dbReference type="ChEBI" id="CHEBI:57692"/>
    </ligand>
</feature>
<dbReference type="InterPro" id="IPR050151">
    <property type="entry name" value="Class-I_Pyr_Nuc-Dis_Oxidored"/>
</dbReference>
<feature type="binding site" evidence="5">
    <location>
        <position position="273"/>
    </location>
    <ligand>
        <name>NAD(+)</name>
        <dbReference type="ChEBI" id="CHEBI:57540"/>
    </ligand>
</feature>
<keyword evidence="2" id="KW-0285">Flavoprotein</keyword>
<sequence length="493" mass="50645">MATPTTADTYDVIVLGAGAVGENVADRTAQGGLRTVIVESALVGGECSYWACMPSKALLRSGAALAAARRVPGAAEAVTGALDPRATLRRRDTIVHDYSDAGQVEWLGSAGIDLVRGRGRLTAERQVTVTAADGSVRVLTATHAVVVSTGSAALLPDVPGLADVTPWTSHEATSATQIPTSLAIIGGGVVAAEMATAYTALGSQVTLIARSGLLGGQEPFAGDLVAAALRAGGATLLLADSPAAARRTDSGDVELTLASGAIVTANEVLVATGRVPNTQNLGLSTVGLVDGDWLTVDDTLRVVGESPASVAALASGWLYAAGDVNHRALLTHQGKYQARAVGDVIIARATGSAVDDRPWGTHVATADHSAVPQVTFTDPEVASVGLTAADAVRSGFRVRILDYDLSWLGGATALADDYVGRARAIVDLDREVLIGVTFVGQDVAELLHSATIAVVAEVPIARLWHAVPSFPTLSEVWLRLLEEYGRPDSVPQA</sequence>
<dbReference type="GO" id="GO:0050660">
    <property type="term" value="F:flavin adenine dinucleotide binding"/>
    <property type="evidence" value="ECO:0007669"/>
    <property type="project" value="TreeGrafter"/>
</dbReference>
<keyword evidence="3 5" id="KW-0274">FAD</keyword>
<dbReference type="PANTHER" id="PTHR22912">
    <property type="entry name" value="DISULFIDE OXIDOREDUCTASE"/>
    <property type="match status" value="1"/>
</dbReference>
<feature type="binding site" evidence="5">
    <location>
        <begin position="149"/>
        <end position="151"/>
    </location>
    <ligand>
        <name>FAD</name>
        <dbReference type="ChEBI" id="CHEBI:57692"/>
    </ligand>
</feature>
<evidence type="ECO:0000256" key="6">
    <source>
        <dbReference type="PIRSR" id="PIRSR000350-4"/>
    </source>
</evidence>
<name>A0A4R8ZYP6_9MICO</name>
<dbReference type="InterPro" id="IPR023753">
    <property type="entry name" value="FAD/NAD-binding_dom"/>
</dbReference>
<feature type="binding site" evidence="5">
    <location>
        <position position="56"/>
    </location>
    <ligand>
        <name>FAD</name>
        <dbReference type="ChEBI" id="CHEBI:57692"/>
    </ligand>
</feature>
<comment type="cofactor">
    <cofactor evidence="5">
        <name>FAD</name>
        <dbReference type="ChEBI" id="CHEBI:57692"/>
    </cofactor>
    <text evidence="5">Binds 1 FAD per subunit.</text>
</comment>
<dbReference type="GO" id="GO:0004148">
    <property type="term" value="F:dihydrolipoyl dehydrogenase (NADH) activity"/>
    <property type="evidence" value="ECO:0007669"/>
    <property type="project" value="TreeGrafter"/>
</dbReference>
<dbReference type="RefSeq" id="WP_134519967.1">
    <property type="nucleotide sequence ID" value="NZ_SOHE01000053.1"/>
</dbReference>
<feature type="binding site" evidence="5">
    <location>
        <position position="119"/>
    </location>
    <ligand>
        <name>FAD</name>
        <dbReference type="ChEBI" id="CHEBI:57692"/>
    </ligand>
</feature>
<dbReference type="InterPro" id="IPR001100">
    <property type="entry name" value="Pyr_nuc-diS_OxRdtase"/>
</dbReference>